<feature type="transmembrane region" description="Helical" evidence="1">
    <location>
        <begin position="84"/>
        <end position="108"/>
    </location>
</feature>
<accession>A0A0F9R6N1</accession>
<proteinExistence type="predicted"/>
<organism evidence="2">
    <name type="scientific">marine sediment metagenome</name>
    <dbReference type="NCBI Taxonomy" id="412755"/>
    <lineage>
        <taxon>unclassified sequences</taxon>
        <taxon>metagenomes</taxon>
        <taxon>ecological metagenomes</taxon>
    </lineage>
</organism>
<feature type="transmembrane region" description="Helical" evidence="1">
    <location>
        <begin position="55"/>
        <end position="78"/>
    </location>
</feature>
<keyword evidence="1" id="KW-0472">Membrane</keyword>
<evidence type="ECO:0000313" key="2">
    <source>
        <dbReference type="EMBL" id="KKN44952.1"/>
    </source>
</evidence>
<gene>
    <name evidence="2" type="ORF">LCGC14_0687730</name>
</gene>
<protein>
    <submittedName>
        <fullName evidence="2">Uncharacterized protein</fullName>
    </submittedName>
</protein>
<dbReference type="EMBL" id="LAZR01001418">
    <property type="protein sequence ID" value="KKN44952.1"/>
    <property type="molecule type" value="Genomic_DNA"/>
</dbReference>
<sequence>MLYEILIYIGMYFIDMFSSILFWKKKPNLFAVAETNQQFKNLLKRFSIPQAITRYTFIVALQFLIIVFLAILITSRIILGNWDFIFSLRFTFVFMTLVHFLGLLTNLISLMKKEIIVKESVTTK</sequence>
<evidence type="ECO:0000256" key="1">
    <source>
        <dbReference type="SAM" id="Phobius"/>
    </source>
</evidence>
<comment type="caution">
    <text evidence="2">The sequence shown here is derived from an EMBL/GenBank/DDBJ whole genome shotgun (WGS) entry which is preliminary data.</text>
</comment>
<feature type="transmembrane region" description="Helical" evidence="1">
    <location>
        <begin position="6"/>
        <end position="23"/>
    </location>
</feature>
<name>A0A0F9R6N1_9ZZZZ</name>
<dbReference type="AlphaFoldDB" id="A0A0F9R6N1"/>
<reference evidence="2" key="1">
    <citation type="journal article" date="2015" name="Nature">
        <title>Complex archaea that bridge the gap between prokaryotes and eukaryotes.</title>
        <authorList>
            <person name="Spang A."/>
            <person name="Saw J.H."/>
            <person name="Jorgensen S.L."/>
            <person name="Zaremba-Niedzwiedzka K."/>
            <person name="Martijn J."/>
            <person name="Lind A.E."/>
            <person name="van Eijk R."/>
            <person name="Schleper C."/>
            <person name="Guy L."/>
            <person name="Ettema T.J."/>
        </authorList>
    </citation>
    <scope>NUCLEOTIDE SEQUENCE</scope>
</reference>
<keyword evidence="1" id="KW-0812">Transmembrane</keyword>
<keyword evidence="1" id="KW-1133">Transmembrane helix</keyword>